<evidence type="ECO:0000256" key="1">
    <source>
        <dbReference type="SAM" id="SignalP"/>
    </source>
</evidence>
<dbReference type="AlphaFoldDB" id="A0A1H7JHK9"/>
<dbReference type="STRING" id="1038014.SAMN04487910_0989"/>
<name>A0A1H7JHK9_AQUAM</name>
<accession>A0A1H7JHK9</accession>
<keyword evidence="3" id="KW-1185">Reference proteome</keyword>
<dbReference type="Proteomes" id="UP000198521">
    <property type="component" value="Unassembled WGS sequence"/>
</dbReference>
<gene>
    <name evidence="2" type="ORF">SAMN04487910_0989</name>
</gene>
<dbReference type="InterPro" id="IPR008969">
    <property type="entry name" value="CarboxyPept-like_regulatory"/>
</dbReference>
<feature type="chain" id="PRO_5011622595" evidence="1">
    <location>
        <begin position="22"/>
        <end position="502"/>
    </location>
</feature>
<organism evidence="2 3">
    <name type="scientific">Aquimarina amphilecti</name>
    <dbReference type="NCBI Taxonomy" id="1038014"/>
    <lineage>
        <taxon>Bacteria</taxon>
        <taxon>Pseudomonadati</taxon>
        <taxon>Bacteroidota</taxon>
        <taxon>Flavobacteriia</taxon>
        <taxon>Flavobacteriales</taxon>
        <taxon>Flavobacteriaceae</taxon>
        <taxon>Aquimarina</taxon>
    </lineage>
</organism>
<evidence type="ECO:0000313" key="3">
    <source>
        <dbReference type="Proteomes" id="UP000198521"/>
    </source>
</evidence>
<dbReference type="RefSeq" id="WP_091406278.1">
    <property type="nucleotide sequence ID" value="NZ_FOAB01000002.1"/>
</dbReference>
<sequence>MNIKKLTVVSTILLSSLALSAQTISSTIIDKKTNEPIPYATIQLSEHKGIITNEEGKFSIALDEQLKQIDSIYISSMGYQKIGIALNTITDSIIYIEPKAIELSGVFISNKNLSIDEIIDNVKESVNQNYSKDLSHKKLFYRQSDFSDLNRMNIKFKKSTIKEFNKKFIDSVISIIPRKSAYYTEALCDLYGNFDKQKLNIIKGAELYDKSNDGSMEALSEKLEDILKKNVKPNSYLKIKSGWILGTKVQMDSIFDANEEAAEVKSEVEKPNKNQENYFLNYRKSSLKDLLSSMFFQEDSKLNFIDKSGRYKFELIDYTTIDDSSVYIINFEPKRGADFKGTIYVNTQDFAIMRVDYENVKNLKNFGLLGISFHDTMYKGKTIFTKGADGKYSVRYIEKTRGNVFGIDRPLKIIEKNKFVKGRRKQNELSLGLDIGAGEISKYEVVIFDSQPITEGEYQSSKENKSIKPQYLSKYDPEFWKGHNIIEPNTAIKQFTAIEGES</sequence>
<evidence type="ECO:0000313" key="2">
    <source>
        <dbReference type="EMBL" id="SEK73896.1"/>
    </source>
</evidence>
<dbReference type="Pfam" id="PF13715">
    <property type="entry name" value="CarbopepD_reg_2"/>
    <property type="match status" value="1"/>
</dbReference>
<reference evidence="2 3" key="1">
    <citation type="submission" date="2016-10" db="EMBL/GenBank/DDBJ databases">
        <authorList>
            <person name="de Groot N.N."/>
        </authorList>
    </citation>
    <scope>NUCLEOTIDE SEQUENCE [LARGE SCALE GENOMIC DNA]</scope>
    <source>
        <strain evidence="2 3">DSM 25232</strain>
    </source>
</reference>
<dbReference type="EMBL" id="FOAB01000002">
    <property type="protein sequence ID" value="SEK73896.1"/>
    <property type="molecule type" value="Genomic_DNA"/>
</dbReference>
<dbReference type="OrthoDB" id="1433475at2"/>
<feature type="signal peptide" evidence="1">
    <location>
        <begin position="1"/>
        <end position="21"/>
    </location>
</feature>
<dbReference type="SUPFAM" id="SSF49464">
    <property type="entry name" value="Carboxypeptidase regulatory domain-like"/>
    <property type="match status" value="1"/>
</dbReference>
<proteinExistence type="predicted"/>
<keyword evidence="1" id="KW-0732">Signal</keyword>
<protein>
    <submittedName>
        <fullName evidence="2">CarboxypepD_reg-like domain-containing protein</fullName>
    </submittedName>
</protein>